<dbReference type="Proteomes" id="UP000054337">
    <property type="component" value="Unassembled WGS sequence"/>
</dbReference>
<dbReference type="EMBL" id="KI968723">
    <property type="protein sequence ID" value="EUN28131.1"/>
    <property type="molecule type" value="Genomic_DNA"/>
</dbReference>
<dbReference type="RefSeq" id="XP_014557684.1">
    <property type="nucleotide sequence ID" value="XM_014702198.1"/>
</dbReference>
<keyword evidence="3" id="KW-1185">Reference proteome</keyword>
<keyword evidence="1" id="KW-0472">Membrane</keyword>
<dbReference type="InterPro" id="IPR016035">
    <property type="entry name" value="Acyl_Trfase/lysoPLipase"/>
</dbReference>
<dbReference type="Gene3D" id="3.40.1090.10">
    <property type="entry name" value="Cytosolic phospholipase A2 catalytic domain"/>
    <property type="match status" value="1"/>
</dbReference>
<proteinExistence type="predicted"/>
<dbReference type="PANTHER" id="PTHR24185:SF8">
    <property type="entry name" value="PNPLA DOMAIN-CONTAINING PROTEIN"/>
    <property type="match status" value="1"/>
</dbReference>
<reference evidence="2 3" key="1">
    <citation type="journal article" date="2013" name="PLoS Genet.">
        <title>Comparative genome structure, secondary metabolite, and effector coding capacity across Cochliobolus pathogens.</title>
        <authorList>
            <person name="Condon B.J."/>
            <person name="Leng Y."/>
            <person name="Wu D."/>
            <person name="Bushley K.E."/>
            <person name="Ohm R.A."/>
            <person name="Otillar R."/>
            <person name="Martin J."/>
            <person name="Schackwitz W."/>
            <person name="Grimwood J."/>
            <person name="MohdZainudin N."/>
            <person name="Xue C."/>
            <person name="Wang R."/>
            <person name="Manning V.A."/>
            <person name="Dhillon B."/>
            <person name="Tu Z.J."/>
            <person name="Steffenson B.J."/>
            <person name="Salamov A."/>
            <person name="Sun H."/>
            <person name="Lowry S."/>
            <person name="LaButti K."/>
            <person name="Han J."/>
            <person name="Copeland A."/>
            <person name="Lindquist E."/>
            <person name="Barry K."/>
            <person name="Schmutz J."/>
            <person name="Baker S.E."/>
            <person name="Ciuffetti L.M."/>
            <person name="Grigoriev I.V."/>
            <person name="Zhong S."/>
            <person name="Turgeon B.G."/>
        </authorList>
    </citation>
    <scope>NUCLEOTIDE SEQUENCE [LARGE SCALE GENOMIC DNA]</scope>
    <source>
        <strain evidence="2 3">FI3</strain>
    </source>
</reference>
<dbReference type="PANTHER" id="PTHR24185">
    <property type="entry name" value="CALCIUM-INDEPENDENT PHOSPHOLIPASE A2-GAMMA"/>
    <property type="match status" value="1"/>
</dbReference>
<dbReference type="GO" id="GO:0047499">
    <property type="term" value="F:calcium-independent phospholipase A2 activity"/>
    <property type="evidence" value="ECO:0007669"/>
    <property type="project" value="TreeGrafter"/>
</dbReference>
<gene>
    <name evidence="2" type="ORF">COCVIDRAFT_15048</name>
</gene>
<keyword evidence="1" id="KW-1133">Transmembrane helix</keyword>
<protein>
    <recommendedName>
        <fullName evidence="4">PNPLA domain-containing protein</fullName>
    </recommendedName>
</protein>
<accession>W7EJ48</accession>
<evidence type="ECO:0000256" key="1">
    <source>
        <dbReference type="SAM" id="Phobius"/>
    </source>
</evidence>
<feature type="transmembrane region" description="Helical" evidence="1">
    <location>
        <begin position="12"/>
        <end position="36"/>
    </location>
</feature>
<dbReference type="HOGENOM" id="CLU_1133418_0_0_1"/>
<dbReference type="AlphaFoldDB" id="W7EJ48"/>
<dbReference type="GO" id="GO:0019369">
    <property type="term" value="P:arachidonate metabolic process"/>
    <property type="evidence" value="ECO:0007669"/>
    <property type="project" value="TreeGrafter"/>
</dbReference>
<sequence length="245" mass="27204">MSSFGCSIKDHFDYVVGTSTVLIFIGGLVAMGVFLLQWGAKKAIQEFENTATGTFSKQRSILSTIINDGRYDPSAIEKAFEKACSTPMKMFNPLRTESKVAVTTPEVKRSLARLIANYNGGKRPPTLGYDVERARQAQDDVTVGQAYFPPVSIGSMLVQDGGIKHNMPAKLATWDIKYLLLSLGTGNMLETLSSPRIQSGMWSPMLESTIVGRFVKRLWKILMDSMDAQAAWIEFYNSLPLHLRH</sequence>
<evidence type="ECO:0000313" key="2">
    <source>
        <dbReference type="EMBL" id="EUN28131.1"/>
    </source>
</evidence>
<dbReference type="SUPFAM" id="SSF52151">
    <property type="entry name" value="FabD/lysophospholipase-like"/>
    <property type="match status" value="1"/>
</dbReference>
<evidence type="ECO:0008006" key="4">
    <source>
        <dbReference type="Google" id="ProtNLM"/>
    </source>
</evidence>
<organism evidence="2 3">
    <name type="scientific">Bipolaris victoriae (strain FI3)</name>
    <name type="common">Victoria blight of oats agent</name>
    <name type="synonym">Cochliobolus victoriae</name>
    <dbReference type="NCBI Taxonomy" id="930091"/>
    <lineage>
        <taxon>Eukaryota</taxon>
        <taxon>Fungi</taxon>
        <taxon>Dikarya</taxon>
        <taxon>Ascomycota</taxon>
        <taxon>Pezizomycotina</taxon>
        <taxon>Dothideomycetes</taxon>
        <taxon>Pleosporomycetidae</taxon>
        <taxon>Pleosporales</taxon>
        <taxon>Pleosporineae</taxon>
        <taxon>Pleosporaceae</taxon>
        <taxon>Bipolaris</taxon>
    </lineage>
</organism>
<evidence type="ECO:0000313" key="3">
    <source>
        <dbReference type="Proteomes" id="UP000054337"/>
    </source>
</evidence>
<name>W7EJ48_BIPV3</name>
<keyword evidence="1" id="KW-0812">Transmembrane</keyword>
<dbReference type="GeneID" id="26251603"/>
<dbReference type="GO" id="GO:0016020">
    <property type="term" value="C:membrane"/>
    <property type="evidence" value="ECO:0007669"/>
    <property type="project" value="TreeGrafter"/>
</dbReference>
<dbReference type="OrthoDB" id="194358at2759"/>